<feature type="transmembrane region" description="Helical" evidence="1">
    <location>
        <begin position="12"/>
        <end position="33"/>
    </location>
</feature>
<dbReference type="PATRIC" id="fig|1224748.3.peg.2061"/>
<keyword evidence="1" id="KW-0472">Membrane</keyword>
<proteinExistence type="predicted"/>
<keyword evidence="1" id="KW-1133">Transmembrane helix</keyword>
<accession>K1LKV4</accession>
<protein>
    <recommendedName>
        <fullName evidence="4">Tfp pilus assembly protein PilX</fullName>
    </recommendedName>
</protein>
<evidence type="ECO:0008006" key="4">
    <source>
        <dbReference type="Google" id="ProtNLM"/>
    </source>
</evidence>
<reference evidence="2 3" key="1">
    <citation type="journal article" date="2012" name="J. Bacteriol.">
        <title>Draft Genome Sequence of Bacillus isronensis Strain B3W22, Isolated from the Upper Atmosphere.</title>
        <authorList>
            <person name="Shivaji S."/>
            <person name="Ara S."/>
            <person name="Singh S.K."/>
            <person name="Bandi S."/>
            <person name="Singh A."/>
            <person name="Pinnaka A.K."/>
        </authorList>
    </citation>
    <scope>NUCLEOTIDE SEQUENCE [LARGE SCALE GENOMIC DNA]</scope>
    <source>
        <strain evidence="2 3">B3W22</strain>
    </source>
</reference>
<sequence>MQKYLKNHTGSALLMAVAVLMLFTVLGLTLFTLTANGIKKNETRENIVQSKDLAEKGIDFAVNDIQKQLTDLISHPTIKVGKEKFKSELVQILSKSALQCPLVGQPFPDSIGYKIPGNNSSYTRVCIEKVEPVLTNGMADEKNVYKRVVTFKSIGYVNGKEHITHTKVVIGTDAVPDQLRYAVSTNEGGNLYLHGGIEVRGDIKTDGHLILSERAHWISRSSNGTETANWEDSTFLRMVADSKSINPKIIMKESGKYIYVANPGTSIDYFKHIENRIESRTEYLNTSRYTKYVPNQPSTTTEIQNKLFSTKGLSIVSRNLEPDKVEIAEKITPLYTTKQYQKNYNSGLTVTTTNHETGRFNPTDVIFIHGETNTRGTCKRYFLGFCIEYNYYQTLSKADFNINTDANSNSSNKDIKLSGTYYVNGNLKIYKTNLKSNAILYVDGDVTISDSTLNGIDANSTIFIFATGDISISNISVDHDTPSTIKGFFYSKQDMIMYGVGSNINLYGGLSAKRLILTAVRGKSGNNRYESGAVQKTINSATGLPSKNSRLKITYDEELISQYTEFKRDEKDEAITSINPPEILERY</sequence>
<keyword evidence="3" id="KW-1185">Reference proteome</keyword>
<evidence type="ECO:0000313" key="2">
    <source>
        <dbReference type="EMBL" id="EKB44959.1"/>
    </source>
</evidence>
<dbReference type="EMBL" id="AMCK01000010">
    <property type="protein sequence ID" value="EKB44959.1"/>
    <property type="molecule type" value="Genomic_DNA"/>
</dbReference>
<comment type="caution">
    <text evidence="2">The sequence shown here is derived from an EMBL/GenBank/DDBJ whole genome shotgun (WGS) entry which is preliminary data.</text>
</comment>
<dbReference type="Proteomes" id="UP000004738">
    <property type="component" value="Unassembled WGS sequence"/>
</dbReference>
<organism evidence="2 3">
    <name type="scientific">Solibacillus isronensis B3W22</name>
    <dbReference type="NCBI Taxonomy" id="1224748"/>
    <lineage>
        <taxon>Bacteria</taxon>
        <taxon>Bacillati</taxon>
        <taxon>Bacillota</taxon>
        <taxon>Bacilli</taxon>
        <taxon>Bacillales</taxon>
        <taxon>Caryophanaceae</taxon>
        <taxon>Solibacillus</taxon>
    </lineage>
</organism>
<dbReference type="RefSeq" id="WP_008406157.1">
    <property type="nucleotide sequence ID" value="NZ_AMCK01000010.1"/>
</dbReference>
<name>K1LKV4_9BACL</name>
<keyword evidence="1" id="KW-0812">Transmembrane</keyword>
<evidence type="ECO:0000313" key="3">
    <source>
        <dbReference type="Proteomes" id="UP000004738"/>
    </source>
</evidence>
<dbReference type="AlphaFoldDB" id="K1LKV4"/>
<evidence type="ECO:0000256" key="1">
    <source>
        <dbReference type="SAM" id="Phobius"/>
    </source>
</evidence>
<gene>
    <name evidence="2" type="ORF">B857_02081</name>
</gene>